<dbReference type="PANTHER" id="PTHR43777">
    <property type="entry name" value="MOLYBDENUM COFACTOR CYTIDYLYLTRANSFERASE"/>
    <property type="match status" value="1"/>
</dbReference>
<organism evidence="2">
    <name type="scientific">marine metagenome</name>
    <dbReference type="NCBI Taxonomy" id="408172"/>
    <lineage>
        <taxon>unclassified sequences</taxon>
        <taxon>metagenomes</taxon>
        <taxon>ecological metagenomes</taxon>
    </lineage>
</organism>
<name>A0A381NIG1_9ZZZZ</name>
<dbReference type="SUPFAM" id="SSF53448">
    <property type="entry name" value="Nucleotide-diphospho-sugar transferases"/>
    <property type="match status" value="1"/>
</dbReference>
<dbReference type="GO" id="GO:0016779">
    <property type="term" value="F:nucleotidyltransferase activity"/>
    <property type="evidence" value="ECO:0007669"/>
    <property type="project" value="UniProtKB-ARBA"/>
</dbReference>
<dbReference type="PANTHER" id="PTHR43777:SF1">
    <property type="entry name" value="MOLYBDENUM COFACTOR CYTIDYLYLTRANSFERASE"/>
    <property type="match status" value="1"/>
</dbReference>
<evidence type="ECO:0000259" key="1">
    <source>
        <dbReference type="Pfam" id="PF12804"/>
    </source>
</evidence>
<dbReference type="Gene3D" id="3.90.550.10">
    <property type="entry name" value="Spore Coat Polysaccharide Biosynthesis Protein SpsA, Chain A"/>
    <property type="match status" value="1"/>
</dbReference>
<accession>A0A381NIG1</accession>
<reference evidence="2" key="1">
    <citation type="submission" date="2018-05" db="EMBL/GenBank/DDBJ databases">
        <authorList>
            <person name="Lanie J.A."/>
            <person name="Ng W.-L."/>
            <person name="Kazmierczak K.M."/>
            <person name="Andrzejewski T.M."/>
            <person name="Davidsen T.M."/>
            <person name="Wayne K.J."/>
            <person name="Tettelin H."/>
            <person name="Glass J.I."/>
            <person name="Rusch D."/>
            <person name="Podicherti R."/>
            <person name="Tsui H.-C.T."/>
            <person name="Winkler M.E."/>
        </authorList>
    </citation>
    <scope>NUCLEOTIDE SEQUENCE</scope>
</reference>
<gene>
    <name evidence="2" type="ORF">METZ01_LOCUS7230</name>
</gene>
<dbReference type="InterPro" id="IPR025877">
    <property type="entry name" value="MobA-like_NTP_Trfase"/>
</dbReference>
<dbReference type="AlphaFoldDB" id="A0A381NIG1"/>
<dbReference type="EMBL" id="UINC01000384">
    <property type="protein sequence ID" value="SUZ54376.1"/>
    <property type="molecule type" value="Genomic_DNA"/>
</dbReference>
<dbReference type="CDD" id="cd04182">
    <property type="entry name" value="GT_2_like_f"/>
    <property type="match status" value="1"/>
</dbReference>
<evidence type="ECO:0000313" key="2">
    <source>
        <dbReference type="EMBL" id="SUZ54376.1"/>
    </source>
</evidence>
<dbReference type="Pfam" id="PF12804">
    <property type="entry name" value="NTP_transf_3"/>
    <property type="match status" value="1"/>
</dbReference>
<dbReference type="InterPro" id="IPR029044">
    <property type="entry name" value="Nucleotide-diphossugar_trans"/>
</dbReference>
<feature type="domain" description="MobA-like NTP transferase" evidence="1">
    <location>
        <begin position="4"/>
        <end position="169"/>
    </location>
</feature>
<sequence>MIPGVILAGGASSRMGRAKALLPTANEGQTFLSQLVRTLWAGGVDDVVVVVSSLSGDIERALSKESLSCRRVVNHHPERGQISSVLTALAAIDRPGVTGMLVTLVDVPLVSPETISRILAAFRTRHGPVVRPASGAKHGHPVVFGREVFDDLRQADQSVGLKSVIRAHEAAIINVPIDDPGAFIDIDDPEDYVRFIGPWPYSKSLR</sequence>
<protein>
    <recommendedName>
        <fullName evidence="1">MobA-like NTP transferase domain-containing protein</fullName>
    </recommendedName>
</protein>
<proteinExistence type="predicted"/>